<gene>
    <name evidence="8" type="ORF">PQU95_15155</name>
</gene>
<dbReference type="Pfam" id="PF00293">
    <property type="entry name" value="NUDIX"/>
    <property type="match status" value="1"/>
</dbReference>
<keyword evidence="9" id="KW-1185">Reference proteome</keyword>
<name>A0ABT5J153_9NEIS</name>
<dbReference type="RefSeq" id="WP_272752787.1">
    <property type="nucleotide sequence ID" value="NZ_JAQQLF010000021.1"/>
</dbReference>
<keyword evidence="6" id="KW-0464">Manganese</keyword>
<dbReference type="InterPro" id="IPR045121">
    <property type="entry name" value="CoAse"/>
</dbReference>
<keyword evidence="3" id="KW-0479">Metal-binding</keyword>
<comment type="cofactor">
    <cofactor evidence="1">
        <name>Mn(2+)</name>
        <dbReference type="ChEBI" id="CHEBI:29035"/>
    </cofactor>
</comment>
<proteinExistence type="predicted"/>
<dbReference type="PANTHER" id="PTHR12992:SF11">
    <property type="entry name" value="MITOCHONDRIAL COENZYME A DIPHOSPHATASE NUDT8"/>
    <property type="match status" value="1"/>
</dbReference>
<comment type="cofactor">
    <cofactor evidence="2">
        <name>Mg(2+)</name>
        <dbReference type="ChEBI" id="CHEBI:18420"/>
    </cofactor>
</comment>
<sequence length="201" mass="22220">MLHARGEEELAALLARLSRVPLADDAEGLLPRDVGSKPAAVLILVLWQPDGWHVVLTRRTAHLRSHAGQISFPGGRLEEEDANAAMAALREAEEEIGLPASAVRVVAQMGQYQTITGYAVTPVLGVLTQPVVFRPSPDEVDEVFTLPLSLALDARQYERHHYERDGYRGHYYSLTHGEYYVWGATAAMLRRLALAHDHQPA</sequence>
<dbReference type="EMBL" id="JAQQLF010000021">
    <property type="protein sequence ID" value="MDC7718546.1"/>
    <property type="molecule type" value="Genomic_DNA"/>
</dbReference>
<evidence type="ECO:0000256" key="3">
    <source>
        <dbReference type="ARBA" id="ARBA00022723"/>
    </source>
</evidence>
<evidence type="ECO:0000256" key="5">
    <source>
        <dbReference type="ARBA" id="ARBA00022842"/>
    </source>
</evidence>
<accession>A0ABT5J153</accession>
<feature type="domain" description="Nudix hydrolase" evidence="7">
    <location>
        <begin position="36"/>
        <end position="168"/>
    </location>
</feature>
<reference evidence="8 9" key="1">
    <citation type="submission" date="2023-01" db="EMBL/GenBank/DDBJ databases">
        <title>Novel species of the genus Vogesella isolated from rivers.</title>
        <authorList>
            <person name="Lu H."/>
        </authorList>
    </citation>
    <scope>NUCLEOTIDE SEQUENCE [LARGE SCALE GENOMIC DNA]</scope>
    <source>
        <strain evidence="8 9">DC21W</strain>
    </source>
</reference>
<dbReference type="PROSITE" id="PS51462">
    <property type="entry name" value="NUDIX"/>
    <property type="match status" value="1"/>
</dbReference>
<dbReference type="InterPro" id="IPR015797">
    <property type="entry name" value="NUDIX_hydrolase-like_dom_sf"/>
</dbReference>
<evidence type="ECO:0000313" key="8">
    <source>
        <dbReference type="EMBL" id="MDC7718546.1"/>
    </source>
</evidence>
<comment type="caution">
    <text evidence="8">The sequence shown here is derived from an EMBL/GenBank/DDBJ whole genome shotgun (WGS) entry which is preliminary data.</text>
</comment>
<evidence type="ECO:0000313" key="9">
    <source>
        <dbReference type="Proteomes" id="UP001219956"/>
    </source>
</evidence>
<evidence type="ECO:0000256" key="1">
    <source>
        <dbReference type="ARBA" id="ARBA00001936"/>
    </source>
</evidence>
<keyword evidence="5" id="KW-0460">Magnesium</keyword>
<dbReference type="SUPFAM" id="SSF55811">
    <property type="entry name" value="Nudix"/>
    <property type="match status" value="1"/>
</dbReference>
<evidence type="ECO:0000259" key="7">
    <source>
        <dbReference type="PROSITE" id="PS51462"/>
    </source>
</evidence>
<dbReference type="PANTHER" id="PTHR12992">
    <property type="entry name" value="NUDIX HYDROLASE"/>
    <property type="match status" value="1"/>
</dbReference>
<evidence type="ECO:0000256" key="4">
    <source>
        <dbReference type="ARBA" id="ARBA00022801"/>
    </source>
</evidence>
<dbReference type="NCBIfam" id="NF007980">
    <property type="entry name" value="PRK10707.1"/>
    <property type="match status" value="1"/>
</dbReference>
<dbReference type="Proteomes" id="UP001219956">
    <property type="component" value="Unassembled WGS sequence"/>
</dbReference>
<dbReference type="CDD" id="cd03426">
    <property type="entry name" value="NUDIX_CoAse_Nudt7"/>
    <property type="match status" value="1"/>
</dbReference>
<keyword evidence="4" id="KW-0378">Hydrolase</keyword>
<evidence type="ECO:0000256" key="2">
    <source>
        <dbReference type="ARBA" id="ARBA00001946"/>
    </source>
</evidence>
<dbReference type="InterPro" id="IPR000086">
    <property type="entry name" value="NUDIX_hydrolase_dom"/>
</dbReference>
<evidence type="ECO:0000256" key="6">
    <source>
        <dbReference type="ARBA" id="ARBA00023211"/>
    </source>
</evidence>
<organism evidence="8 9">
    <name type="scientific">Vogesella aquatica</name>
    <dbReference type="NCBI Taxonomy" id="2984206"/>
    <lineage>
        <taxon>Bacteria</taxon>
        <taxon>Pseudomonadati</taxon>
        <taxon>Pseudomonadota</taxon>
        <taxon>Betaproteobacteria</taxon>
        <taxon>Neisseriales</taxon>
        <taxon>Chromobacteriaceae</taxon>
        <taxon>Vogesella</taxon>
    </lineage>
</organism>
<protein>
    <submittedName>
        <fullName evidence="8">CoA pyrophosphatase</fullName>
    </submittedName>
</protein>
<dbReference type="Gene3D" id="3.90.79.10">
    <property type="entry name" value="Nucleoside Triphosphate Pyrophosphohydrolase"/>
    <property type="match status" value="1"/>
</dbReference>